<dbReference type="GO" id="GO:0007165">
    <property type="term" value="P:signal transduction"/>
    <property type="evidence" value="ECO:0007669"/>
    <property type="project" value="TreeGrafter"/>
</dbReference>
<evidence type="ECO:0000313" key="4">
    <source>
        <dbReference type="Proteomes" id="UP000003688"/>
    </source>
</evidence>
<feature type="compositionally biased region" description="Polar residues" evidence="1">
    <location>
        <begin position="323"/>
        <end position="332"/>
    </location>
</feature>
<evidence type="ECO:0000259" key="2">
    <source>
        <dbReference type="SMART" id="SM00245"/>
    </source>
</evidence>
<protein>
    <submittedName>
        <fullName evidence="3">Peptidase S41</fullName>
    </submittedName>
</protein>
<gene>
    <name evidence="3" type="ORF">Cflav_PD1032</name>
</gene>
<name>B9XPG4_PEDPL</name>
<accession>B9XPG4</accession>
<reference evidence="3 4" key="1">
    <citation type="journal article" date="2011" name="J. Bacteriol.">
        <title>Genome sequence of 'Pedosphaera parvula' Ellin514, an aerobic Verrucomicrobial isolate from pasture soil.</title>
        <authorList>
            <person name="Kant R."/>
            <person name="van Passel M.W."/>
            <person name="Sangwan P."/>
            <person name="Palva A."/>
            <person name="Lucas S."/>
            <person name="Copeland A."/>
            <person name="Lapidus A."/>
            <person name="Glavina Del Rio T."/>
            <person name="Dalin E."/>
            <person name="Tice H."/>
            <person name="Bruce D."/>
            <person name="Goodwin L."/>
            <person name="Pitluck S."/>
            <person name="Chertkov O."/>
            <person name="Larimer F.W."/>
            <person name="Land M.L."/>
            <person name="Hauser L."/>
            <person name="Brettin T.S."/>
            <person name="Detter J.C."/>
            <person name="Han S."/>
            <person name="de Vos W.M."/>
            <person name="Janssen P.H."/>
            <person name="Smidt H."/>
        </authorList>
    </citation>
    <scope>NUCLEOTIDE SEQUENCE [LARGE SCALE GENOMIC DNA]</scope>
    <source>
        <strain evidence="3 4">Ellin514</strain>
    </source>
</reference>
<dbReference type="SUPFAM" id="SSF52096">
    <property type="entry name" value="ClpP/crotonase"/>
    <property type="match status" value="1"/>
</dbReference>
<feature type="region of interest" description="Disordered" evidence="1">
    <location>
        <begin position="314"/>
        <end position="336"/>
    </location>
</feature>
<dbReference type="GO" id="GO:0008236">
    <property type="term" value="F:serine-type peptidase activity"/>
    <property type="evidence" value="ECO:0007669"/>
    <property type="project" value="InterPro"/>
</dbReference>
<dbReference type="GO" id="GO:0006508">
    <property type="term" value="P:proteolysis"/>
    <property type="evidence" value="ECO:0007669"/>
    <property type="project" value="InterPro"/>
</dbReference>
<dbReference type="AlphaFoldDB" id="B9XPG4"/>
<dbReference type="SMART" id="SM00245">
    <property type="entry name" value="TSPc"/>
    <property type="match status" value="1"/>
</dbReference>
<dbReference type="Gene3D" id="3.90.226.10">
    <property type="entry name" value="2-enoyl-CoA Hydratase, Chain A, domain 1"/>
    <property type="match status" value="1"/>
</dbReference>
<dbReference type="EMBL" id="ABOX02000046">
    <property type="protein sequence ID" value="EEF58304.1"/>
    <property type="molecule type" value="Genomic_DNA"/>
</dbReference>
<comment type="caution">
    <text evidence="3">The sequence shown here is derived from an EMBL/GenBank/DDBJ whole genome shotgun (WGS) entry which is preliminary data.</text>
</comment>
<sequence precursor="true">MKFLGRIIWGAGILAFLTGAGSVRAEATNDLPDFSEVYSLLKEHLSGETPAALDRAAVQGLISQLHSRVSLTSESTGTNAQGQSQAPILAKSALFDGPIAYFQIGQVKEGLADQLKNAYKQLDGTNKLKGVILDLRFADGRDYGAAASVADLFLSKEQPLLDMGNGVVKSKENPDAISLPVAILVNQKTAAAAEALAAVLRSTDRAMIIGTNTAGEASIDKLYPLKNGQTLRIATSEIRLGDGNPLPAQGIKPDIQVAVSPEDERSYVADPFKEIITPSNLLATTGNSGTNGAATTNRTFRRLNEAELMRERKEGLRDLDSVVPSSTPAQSADTEKPVVRDPVLGRALDLIKGIAAIKQFRPS</sequence>
<dbReference type="Proteomes" id="UP000003688">
    <property type="component" value="Unassembled WGS sequence"/>
</dbReference>
<dbReference type="Pfam" id="PF03572">
    <property type="entry name" value="Peptidase_S41"/>
    <property type="match status" value="1"/>
</dbReference>
<organism evidence="3 4">
    <name type="scientific">Pedosphaera parvula (strain Ellin514)</name>
    <dbReference type="NCBI Taxonomy" id="320771"/>
    <lineage>
        <taxon>Bacteria</taxon>
        <taxon>Pseudomonadati</taxon>
        <taxon>Verrucomicrobiota</taxon>
        <taxon>Pedosphaerae</taxon>
        <taxon>Pedosphaerales</taxon>
        <taxon>Pedosphaeraceae</taxon>
        <taxon>Pedosphaera</taxon>
    </lineage>
</organism>
<feature type="domain" description="Tail specific protease" evidence="2">
    <location>
        <begin position="70"/>
        <end position="258"/>
    </location>
</feature>
<dbReference type="PANTHER" id="PTHR32060">
    <property type="entry name" value="TAIL-SPECIFIC PROTEASE"/>
    <property type="match status" value="1"/>
</dbReference>
<dbReference type="InterPro" id="IPR005151">
    <property type="entry name" value="Tail-specific_protease"/>
</dbReference>
<keyword evidence="4" id="KW-1185">Reference proteome</keyword>
<dbReference type="GO" id="GO:0004175">
    <property type="term" value="F:endopeptidase activity"/>
    <property type="evidence" value="ECO:0007669"/>
    <property type="project" value="TreeGrafter"/>
</dbReference>
<proteinExistence type="predicted"/>
<dbReference type="GO" id="GO:0030288">
    <property type="term" value="C:outer membrane-bounded periplasmic space"/>
    <property type="evidence" value="ECO:0007669"/>
    <property type="project" value="TreeGrafter"/>
</dbReference>
<dbReference type="STRING" id="320771.Cflav_PD1032"/>
<dbReference type="InterPro" id="IPR029045">
    <property type="entry name" value="ClpP/crotonase-like_dom_sf"/>
</dbReference>
<evidence type="ECO:0000256" key="1">
    <source>
        <dbReference type="SAM" id="MobiDB-lite"/>
    </source>
</evidence>
<evidence type="ECO:0000313" key="3">
    <source>
        <dbReference type="EMBL" id="EEF58304.1"/>
    </source>
</evidence>
<dbReference type="PANTHER" id="PTHR32060:SF30">
    <property type="entry name" value="CARBOXY-TERMINAL PROCESSING PROTEASE CTPA"/>
    <property type="match status" value="1"/>
</dbReference>
<dbReference type="OrthoDB" id="183613at2"/>
<dbReference type="RefSeq" id="WP_007417700.1">
    <property type="nucleotide sequence ID" value="NZ_ABOX02000046.1"/>
</dbReference>